<comment type="function">
    <text evidence="7">F(1)F(0) ATP synthase produces ATP from ADP in the presence of a proton or sodium gradient. F-type ATPases consist of two structural domains, F(1) containing the extramembraneous catalytic core and F(0) containing the membrane proton channel, linked together by a central stalk and a peripheral stalk. During catalysis, ATP synthesis in the catalytic domain of F(1) is coupled via a rotary mechanism of the central stalk subunits to proton translocation.</text>
</comment>
<dbReference type="PANTHER" id="PTHR11910">
    <property type="entry name" value="ATP SYNTHASE DELTA CHAIN"/>
    <property type="match status" value="1"/>
</dbReference>
<evidence type="ECO:0000256" key="6">
    <source>
        <dbReference type="ARBA" id="ARBA00023310"/>
    </source>
</evidence>
<reference evidence="8" key="1">
    <citation type="journal article" date="2020" name="mSystems">
        <title>Genome- and Community-Level Interaction Insights into Carbon Utilization and Element Cycling Functions of Hydrothermarchaeota in Hydrothermal Sediment.</title>
        <authorList>
            <person name="Zhou Z."/>
            <person name="Liu Y."/>
            <person name="Xu W."/>
            <person name="Pan J."/>
            <person name="Luo Z.H."/>
            <person name="Li M."/>
        </authorList>
    </citation>
    <scope>NUCLEOTIDE SEQUENCE [LARGE SCALE GENOMIC DNA]</scope>
    <source>
        <strain evidence="8">HyVt-456</strain>
    </source>
</reference>
<keyword evidence="7" id="KW-1003">Cell membrane</keyword>
<keyword evidence="5 7" id="KW-0472">Membrane</keyword>
<protein>
    <recommendedName>
        <fullName evidence="7">ATP synthase subunit delta</fullName>
    </recommendedName>
    <alternativeName>
        <fullName evidence="7">ATP synthase F(1) sector subunit delta</fullName>
    </alternativeName>
    <alternativeName>
        <fullName evidence="7">F-type ATPase subunit delta</fullName>
        <shortName evidence="7">F-ATPase subunit delta</shortName>
    </alternativeName>
</protein>
<evidence type="ECO:0000313" key="8">
    <source>
        <dbReference type="EMBL" id="HED11932.1"/>
    </source>
</evidence>
<keyword evidence="3 7" id="KW-0375">Hydrogen ion transport</keyword>
<accession>A0A7V1LQP1</accession>
<dbReference type="EMBL" id="DRLD01000417">
    <property type="protein sequence ID" value="HED11932.1"/>
    <property type="molecule type" value="Genomic_DNA"/>
</dbReference>
<comment type="similarity">
    <text evidence="7">Belongs to the ATPase delta chain family.</text>
</comment>
<evidence type="ECO:0000256" key="3">
    <source>
        <dbReference type="ARBA" id="ARBA00022781"/>
    </source>
</evidence>
<comment type="subcellular location">
    <subcellularLocation>
        <location evidence="7">Cell membrane</location>
        <topology evidence="7">Peripheral membrane protein</topology>
    </subcellularLocation>
    <subcellularLocation>
        <location evidence="1">Membrane</location>
    </subcellularLocation>
</comment>
<organism evidence="8">
    <name type="scientific">Caldithrix abyssi</name>
    <dbReference type="NCBI Taxonomy" id="187145"/>
    <lineage>
        <taxon>Bacteria</taxon>
        <taxon>Pseudomonadati</taxon>
        <taxon>Calditrichota</taxon>
        <taxon>Calditrichia</taxon>
        <taxon>Calditrichales</taxon>
        <taxon>Calditrichaceae</taxon>
        <taxon>Caldithrix</taxon>
    </lineage>
</organism>
<evidence type="ECO:0000256" key="2">
    <source>
        <dbReference type="ARBA" id="ARBA00022448"/>
    </source>
</evidence>
<comment type="function">
    <text evidence="7">This protein is part of the stalk that links CF(0) to CF(1). It either transmits conformational changes from CF(0) to CF(1) or is implicated in proton conduction.</text>
</comment>
<name>A0A7V1LQP1_CALAY</name>
<dbReference type="AlphaFoldDB" id="A0A7V1LQP1"/>
<keyword evidence="4 7" id="KW-0406">Ion transport</keyword>
<keyword evidence="6 7" id="KW-0066">ATP synthesis</keyword>
<keyword evidence="2 7" id="KW-0813">Transport</keyword>
<dbReference type="InterPro" id="IPR000711">
    <property type="entry name" value="ATPase_OSCP/dsu"/>
</dbReference>
<dbReference type="Proteomes" id="UP000886005">
    <property type="component" value="Unassembled WGS sequence"/>
</dbReference>
<dbReference type="GO" id="GO:0045259">
    <property type="term" value="C:proton-transporting ATP synthase complex"/>
    <property type="evidence" value="ECO:0007669"/>
    <property type="project" value="UniProtKB-KW"/>
</dbReference>
<evidence type="ECO:0000256" key="7">
    <source>
        <dbReference type="HAMAP-Rule" id="MF_01416"/>
    </source>
</evidence>
<dbReference type="GO" id="GO:0046933">
    <property type="term" value="F:proton-transporting ATP synthase activity, rotational mechanism"/>
    <property type="evidence" value="ECO:0007669"/>
    <property type="project" value="UniProtKB-UniRule"/>
</dbReference>
<dbReference type="Gene3D" id="1.10.520.20">
    <property type="entry name" value="N-terminal domain of the delta subunit of the F1F0-ATP synthase"/>
    <property type="match status" value="1"/>
</dbReference>
<proteinExistence type="inferred from homology"/>
<dbReference type="NCBIfam" id="TIGR01145">
    <property type="entry name" value="ATP_synt_delta"/>
    <property type="match status" value="1"/>
</dbReference>
<sequence>MSRVSKRYSKALFSLALEEGILDKVAMDMTSLQELLSAKDSFYSFTKNPLVSVVHKEQVLEELFKSSFQQVTLDFVKLLSRKKRLDTLDDVVKDFAALVLRHRNQLEAEIVSAQALETEQVAAIKKRLQDIFGKEILVSLKEDPALIGGFLVNVNGQIIDNSIRYQLTKLKEQLVA</sequence>
<dbReference type="SUPFAM" id="SSF47928">
    <property type="entry name" value="N-terminal domain of the delta subunit of the F1F0-ATP synthase"/>
    <property type="match status" value="1"/>
</dbReference>
<dbReference type="HAMAP" id="MF_01416">
    <property type="entry name" value="ATP_synth_delta_bact"/>
    <property type="match status" value="1"/>
</dbReference>
<dbReference type="GO" id="GO:0005886">
    <property type="term" value="C:plasma membrane"/>
    <property type="evidence" value="ECO:0007669"/>
    <property type="project" value="UniProtKB-SubCell"/>
</dbReference>
<evidence type="ECO:0000256" key="1">
    <source>
        <dbReference type="ARBA" id="ARBA00004370"/>
    </source>
</evidence>
<keyword evidence="7" id="KW-0139">CF(1)</keyword>
<gene>
    <name evidence="7 8" type="primary">atpH</name>
    <name evidence="8" type="ORF">ENJ10_14675</name>
</gene>
<evidence type="ECO:0000256" key="5">
    <source>
        <dbReference type="ARBA" id="ARBA00023136"/>
    </source>
</evidence>
<dbReference type="InterPro" id="IPR026015">
    <property type="entry name" value="ATP_synth_OSCP/delta_N_sf"/>
</dbReference>
<evidence type="ECO:0000256" key="4">
    <source>
        <dbReference type="ARBA" id="ARBA00023065"/>
    </source>
</evidence>
<dbReference type="Pfam" id="PF00213">
    <property type="entry name" value="OSCP"/>
    <property type="match status" value="1"/>
</dbReference>
<dbReference type="PRINTS" id="PR00125">
    <property type="entry name" value="ATPASEDELTA"/>
</dbReference>
<comment type="caution">
    <text evidence="8">The sequence shown here is derived from an EMBL/GenBank/DDBJ whole genome shotgun (WGS) entry which is preliminary data.</text>
</comment>